<evidence type="ECO:0000313" key="2">
    <source>
        <dbReference type="EMBL" id="VFJ42982.1"/>
    </source>
</evidence>
<dbReference type="EMBL" id="CAADEZ010000003">
    <property type="protein sequence ID" value="VFJ42982.1"/>
    <property type="molecule type" value="Genomic_DNA"/>
</dbReference>
<dbReference type="EMBL" id="CAADFA010000003">
    <property type="protein sequence ID" value="VFJ43735.1"/>
    <property type="molecule type" value="Genomic_DNA"/>
</dbReference>
<dbReference type="SUPFAM" id="SSF69255">
    <property type="entry name" value="gp5 N-terminal domain-like"/>
    <property type="match status" value="1"/>
</dbReference>
<sequence length="309" mass="34542">MDEAILALIRRNYPELTARFHLPIFARVTGITEPQKDGDLADDFRPRYAVDVEVLQEDGKPDPDFPGLLDVPLPVPMGGPEQGIYGKPAIGTWVEIGFAYGSPNRPFVRCVLPHGLSLPALEESEHRWQQCVGRYQWITTDGSWYRVTEQTIIDDAYRIERWAHQLSEAFKVSETAIEGNHTVDVGGVERRKADSGMEIQTGGQMAITALEGIQVSSGSDVTETIARRKDSIAKDTQRIRVDDGGLIWLGNRTENTLRLLSALMQVVINLAEISKRHTHGGQTPDQFNEYQQQESTGIDLKARQDSMTE</sequence>
<evidence type="ECO:0000313" key="4">
    <source>
        <dbReference type="EMBL" id="VFK05706.1"/>
    </source>
</evidence>
<proteinExistence type="predicted"/>
<evidence type="ECO:0000256" key="1">
    <source>
        <dbReference type="SAM" id="MobiDB-lite"/>
    </source>
</evidence>
<accession>A0A450VLL2</accession>
<feature type="compositionally biased region" description="Polar residues" evidence="1">
    <location>
        <begin position="280"/>
        <end position="296"/>
    </location>
</feature>
<feature type="region of interest" description="Disordered" evidence="1">
    <location>
        <begin position="277"/>
        <end position="309"/>
    </location>
</feature>
<dbReference type="AlphaFoldDB" id="A0A450VLL2"/>
<gene>
    <name evidence="2" type="ORF">BECKFM1743A_GA0114220_1000339</name>
    <name evidence="4" type="ORF">BECKFM1743B_GA0114221_1000339</name>
    <name evidence="3" type="ORF">BECKFM1743C_GA0114222_1000339</name>
</gene>
<evidence type="ECO:0008006" key="5">
    <source>
        <dbReference type="Google" id="ProtNLM"/>
    </source>
</evidence>
<feature type="compositionally biased region" description="Basic and acidic residues" evidence="1">
    <location>
        <begin position="300"/>
        <end position="309"/>
    </location>
</feature>
<dbReference type="EMBL" id="CAADFL010000003">
    <property type="protein sequence ID" value="VFK05706.1"/>
    <property type="molecule type" value="Genomic_DNA"/>
</dbReference>
<dbReference type="SUPFAM" id="SSF69349">
    <property type="entry name" value="Phage fibre proteins"/>
    <property type="match status" value="1"/>
</dbReference>
<reference evidence="4" key="1">
    <citation type="submission" date="2019-02" db="EMBL/GenBank/DDBJ databases">
        <authorList>
            <person name="Gruber-Vodicka R. H."/>
            <person name="Seah K. B. B."/>
        </authorList>
    </citation>
    <scope>NUCLEOTIDE SEQUENCE</scope>
    <source>
        <strain evidence="2">BECK_BZ163</strain>
        <strain evidence="4">BECK_BZ164</strain>
        <strain evidence="3">BECK_BZ165</strain>
    </source>
</reference>
<evidence type="ECO:0000313" key="3">
    <source>
        <dbReference type="EMBL" id="VFJ43735.1"/>
    </source>
</evidence>
<protein>
    <recommendedName>
        <fullName evidence="5">Gp5/Type VI secretion system Vgr protein OB-fold domain-containing protein</fullName>
    </recommendedName>
</protein>
<organism evidence="4">
    <name type="scientific">Candidatus Kentrum sp. FM</name>
    <dbReference type="NCBI Taxonomy" id="2126340"/>
    <lineage>
        <taxon>Bacteria</taxon>
        <taxon>Pseudomonadati</taxon>
        <taxon>Pseudomonadota</taxon>
        <taxon>Gammaproteobacteria</taxon>
        <taxon>Candidatus Kentrum</taxon>
    </lineage>
</organism>
<name>A0A450VLL2_9GAMM</name>